<keyword evidence="2 5" id="KW-0808">Transferase</keyword>
<dbReference type="PANTHER" id="PTHR23151">
    <property type="entry name" value="DIHYDROLIPOAMIDE ACETYL/SUCCINYL-TRANSFERASE-RELATED"/>
    <property type="match status" value="1"/>
</dbReference>
<dbReference type="SUPFAM" id="SSF51230">
    <property type="entry name" value="Single hybrid motif"/>
    <property type="match status" value="1"/>
</dbReference>
<proteinExistence type="inferred from homology"/>
<reference evidence="9" key="1">
    <citation type="submission" date="2023-03" db="EMBL/GenBank/DDBJ databases">
        <title>Mating type loci evolution in Malassezia.</title>
        <authorList>
            <person name="Coelho M.A."/>
        </authorList>
    </citation>
    <scope>NUCLEOTIDE SEQUENCE</scope>
    <source>
        <strain evidence="9">CBS 7876</strain>
    </source>
</reference>
<evidence type="ECO:0000256" key="3">
    <source>
        <dbReference type="ARBA" id="ARBA00022823"/>
    </source>
</evidence>
<dbReference type="InterPro" id="IPR001078">
    <property type="entry name" value="2-oxoacid_DH_actylTfrase"/>
</dbReference>
<evidence type="ECO:0000256" key="5">
    <source>
        <dbReference type="RuleBase" id="RU361137"/>
    </source>
</evidence>
<dbReference type="Pfam" id="PF00364">
    <property type="entry name" value="Biotin_lipoyl"/>
    <property type="match status" value="1"/>
</dbReference>
<comment type="catalytic activity">
    <reaction evidence="5">
        <text>N(6)-[(R)-dihydrolipoyl]-L-lysyl-[protein] + acetyl-CoA = N(6)-[(R)-S(8)-acetyldihydrolipoyl]-L-lysyl-[protein] + CoA</text>
        <dbReference type="Rhea" id="RHEA:17017"/>
        <dbReference type="Rhea" id="RHEA-COMP:10475"/>
        <dbReference type="Rhea" id="RHEA-COMP:10478"/>
        <dbReference type="ChEBI" id="CHEBI:57287"/>
        <dbReference type="ChEBI" id="CHEBI:57288"/>
        <dbReference type="ChEBI" id="CHEBI:83100"/>
        <dbReference type="ChEBI" id="CHEBI:83111"/>
        <dbReference type="EC" id="2.3.1.12"/>
    </reaction>
</comment>
<keyword evidence="3 5" id="KW-0450">Lipoyl</keyword>
<dbReference type="PROSITE" id="PS51826">
    <property type="entry name" value="PSBD"/>
    <property type="match status" value="1"/>
</dbReference>
<comment type="subcellular location">
    <subcellularLocation>
        <location evidence="5">Mitochondrion</location>
    </subcellularLocation>
</comment>
<name>A0AAF0ISW6_9BASI</name>
<evidence type="ECO:0000256" key="6">
    <source>
        <dbReference type="SAM" id="MobiDB-lite"/>
    </source>
</evidence>
<feature type="region of interest" description="Disordered" evidence="6">
    <location>
        <begin position="124"/>
        <end position="196"/>
    </location>
</feature>
<feature type="domain" description="Lipoyl-binding" evidence="7">
    <location>
        <begin position="36"/>
        <end position="112"/>
    </location>
</feature>
<dbReference type="Gene3D" id="2.40.50.100">
    <property type="match status" value="1"/>
</dbReference>
<evidence type="ECO:0000259" key="8">
    <source>
        <dbReference type="PROSITE" id="PS51826"/>
    </source>
</evidence>
<dbReference type="SUPFAM" id="SSF52777">
    <property type="entry name" value="CoA-dependent acyltransferases"/>
    <property type="match status" value="1"/>
</dbReference>
<comment type="similarity">
    <text evidence="1 5">Belongs to the 2-oxoacid dehydrogenase family.</text>
</comment>
<evidence type="ECO:0000313" key="10">
    <source>
        <dbReference type="Proteomes" id="UP001214603"/>
    </source>
</evidence>
<dbReference type="CDD" id="cd06849">
    <property type="entry name" value="lipoyl_domain"/>
    <property type="match status" value="1"/>
</dbReference>
<dbReference type="InterPro" id="IPR011053">
    <property type="entry name" value="Single_hybrid_motif"/>
</dbReference>
<dbReference type="InterPro" id="IPR000089">
    <property type="entry name" value="Biotin_lipoyl"/>
</dbReference>
<dbReference type="Pfam" id="PF00198">
    <property type="entry name" value="2-oxoacid_dh"/>
    <property type="match status" value="1"/>
</dbReference>
<dbReference type="GO" id="GO:0004742">
    <property type="term" value="F:dihydrolipoyllysine-residue acetyltransferase activity"/>
    <property type="evidence" value="ECO:0007669"/>
    <property type="project" value="UniProtKB-UniRule"/>
</dbReference>
<dbReference type="InterPro" id="IPR006257">
    <property type="entry name" value="LAT1"/>
</dbReference>
<evidence type="ECO:0000313" key="9">
    <source>
        <dbReference type="EMBL" id="WFD02569.1"/>
    </source>
</evidence>
<protein>
    <recommendedName>
        <fullName evidence="5">Acetyltransferase component of pyruvate dehydrogenase complex</fullName>
        <ecNumber evidence="5">2.3.1.12</ecNumber>
    </recommendedName>
</protein>
<feature type="compositionally biased region" description="Basic and acidic residues" evidence="6">
    <location>
        <begin position="140"/>
        <end position="196"/>
    </location>
</feature>
<comment type="function">
    <text evidence="5">The pyruvate dehydrogenase complex catalyzes the overall conversion of pyruvate to acetyl-CoA and CO(2).</text>
</comment>
<feature type="domain" description="Peripheral subunit-binding (PSBD)" evidence="8">
    <location>
        <begin position="200"/>
        <end position="237"/>
    </location>
</feature>
<evidence type="ECO:0000256" key="2">
    <source>
        <dbReference type="ARBA" id="ARBA00022679"/>
    </source>
</evidence>
<accession>A0AAF0ISW6</accession>
<dbReference type="InterPro" id="IPR023213">
    <property type="entry name" value="CAT-like_dom_sf"/>
</dbReference>
<dbReference type="NCBIfam" id="TIGR01349">
    <property type="entry name" value="PDHac_trf_mito"/>
    <property type="match status" value="1"/>
</dbReference>
<dbReference type="PANTHER" id="PTHR23151:SF90">
    <property type="entry name" value="DIHYDROLIPOYLLYSINE-RESIDUE ACETYLTRANSFERASE COMPONENT OF PYRUVATE DEHYDROGENASE COMPLEX, MITOCHONDRIAL-RELATED"/>
    <property type="match status" value="1"/>
</dbReference>
<evidence type="ECO:0000256" key="1">
    <source>
        <dbReference type="ARBA" id="ARBA00007317"/>
    </source>
</evidence>
<dbReference type="SUPFAM" id="SSF47005">
    <property type="entry name" value="Peripheral subunit-binding domain of 2-oxo acid dehydrogenase complex"/>
    <property type="match status" value="1"/>
</dbReference>
<dbReference type="EMBL" id="CP119935">
    <property type="protein sequence ID" value="WFD02569.1"/>
    <property type="molecule type" value="Genomic_DNA"/>
</dbReference>
<dbReference type="Pfam" id="PF02817">
    <property type="entry name" value="E3_binding"/>
    <property type="match status" value="1"/>
</dbReference>
<dbReference type="GO" id="GO:0005739">
    <property type="term" value="C:mitochondrion"/>
    <property type="evidence" value="ECO:0007669"/>
    <property type="project" value="UniProtKB-SubCell"/>
</dbReference>
<dbReference type="InterPro" id="IPR036625">
    <property type="entry name" value="E3-bd_dom_sf"/>
</dbReference>
<sequence>MSLLAAARPALAPGLASVRARMAASALHSSAVAQELQKFTMPAMSPTMQDGGIASWRKKEGESYASGEVLLDIETDKATMEVEAPEDGVLAKIIAQAGSKNVPVNSVIAIVGEEGDDLSGADELAKEAEKEFASASAGDKGGEKKEAKEEKKEEKTEKKTEAKEEKPAEETKESKSEQQKSKGDEGRNREVDLGDEAHVVASPIARRLAQNRGIPLAKVKGTGPGGRIVREDVEKFAPESAAGSAAAPAAAPSAEASYTDTPLSNMRRTIASRLTESTQTVPHYFVSIDVEMDKVLQLREVFNRASAEAAKGDAEKAKAAKLSVNDFIMKAAAIALKQVPSVNSSWHGDFIREYHVQDISMAVSTPTGLITPIVRNVGAIGLTEISSASKSLAKKARDGKLKPEEYQGGTFTISNMGMMGTTHFTAIINPPQSAILALGTTVERIVPDDSERGWRKAQIMQATISSDHRVSDGATSARWMQAFKAALENPLSFML</sequence>
<dbReference type="FunFam" id="3.30.559.10:FF:000003">
    <property type="entry name" value="Acetyltransferase component of pyruvate dehydrogenase complex"/>
    <property type="match status" value="1"/>
</dbReference>
<gene>
    <name evidence="9" type="ORF">MOBT1_001253</name>
</gene>
<dbReference type="EC" id="2.3.1.12" evidence="5"/>
<dbReference type="Gene3D" id="3.30.559.10">
    <property type="entry name" value="Chloramphenicol acetyltransferase-like domain"/>
    <property type="match status" value="1"/>
</dbReference>
<dbReference type="GO" id="GO:0006086">
    <property type="term" value="P:pyruvate decarboxylation to acetyl-CoA"/>
    <property type="evidence" value="ECO:0007669"/>
    <property type="project" value="InterPro"/>
</dbReference>
<dbReference type="AlphaFoldDB" id="A0AAF0ISW6"/>
<dbReference type="Gene3D" id="4.10.320.10">
    <property type="entry name" value="E3-binding domain"/>
    <property type="match status" value="1"/>
</dbReference>
<comment type="cofactor">
    <cofactor evidence="5">
        <name>(R)-lipoate</name>
        <dbReference type="ChEBI" id="CHEBI:83088"/>
    </cofactor>
    <text evidence="5">Binds 1 lipoyl cofactor covalently.</text>
</comment>
<keyword evidence="10" id="KW-1185">Reference proteome</keyword>
<keyword evidence="4 5" id="KW-0012">Acyltransferase</keyword>
<organism evidence="9 10">
    <name type="scientific">Malassezia obtusa</name>
    <dbReference type="NCBI Taxonomy" id="76774"/>
    <lineage>
        <taxon>Eukaryota</taxon>
        <taxon>Fungi</taxon>
        <taxon>Dikarya</taxon>
        <taxon>Basidiomycota</taxon>
        <taxon>Ustilaginomycotina</taxon>
        <taxon>Malasseziomycetes</taxon>
        <taxon>Malasseziales</taxon>
        <taxon>Malasseziaceae</taxon>
        <taxon>Malassezia</taxon>
    </lineage>
</organism>
<dbReference type="InterPro" id="IPR004167">
    <property type="entry name" value="PSBD"/>
</dbReference>
<evidence type="ECO:0000256" key="4">
    <source>
        <dbReference type="ARBA" id="ARBA00023315"/>
    </source>
</evidence>
<dbReference type="FunFam" id="2.40.50.100:FF:000010">
    <property type="entry name" value="Acetyltransferase component of pyruvate dehydrogenase complex"/>
    <property type="match status" value="1"/>
</dbReference>
<evidence type="ECO:0000259" key="7">
    <source>
        <dbReference type="PROSITE" id="PS50968"/>
    </source>
</evidence>
<dbReference type="InterPro" id="IPR045257">
    <property type="entry name" value="E2/Pdx1"/>
</dbReference>
<dbReference type="PROSITE" id="PS50968">
    <property type="entry name" value="BIOTINYL_LIPOYL"/>
    <property type="match status" value="1"/>
</dbReference>
<feature type="region of interest" description="Disordered" evidence="6">
    <location>
        <begin position="239"/>
        <end position="259"/>
    </location>
</feature>
<feature type="compositionally biased region" description="Low complexity" evidence="6">
    <location>
        <begin position="239"/>
        <end position="257"/>
    </location>
</feature>
<dbReference type="Proteomes" id="UP001214603">
    <property type="component" value="Chromosome 2"/>
</dbReference>
<dbReference type="GO" id="GO:0045254">
    <property type="term" value="C:pyruvate dehydrogenase complex"/>
    <property type="evidence" value="ECO:0007669"/>
    <property type="project" value="UniProtKB-UniRule"/>
</dbReference>